<dbReference type="AlphaFoldDB" id="A0A2I0SC13"/>
<feature type="region of interest" description="Disordered" evidence="1">
    <location>
        <begin position="36"/>
        <end position="59"/>
    </location>
</feature>
<dbReference type="EMBL" id="PJOS01000172">
    <property type="protein sequence ID" value="PKT67468.1"/>
    <property type="molecule type" value="Genomic_DNA"/>
</dbReference>
<comment type="caution">
    <text evidence="2">The sequence shown here is derived from an EMBL/GenBank/DDBJ whole genome shotgun (WGS) entry which is preliminary data.</text>
</comment>
<protein>
    <submittedName>
        <fullName evidence="2">Uncharacterized protein</fullName>
    </submittedName>
</protein>
<keyword evidence="3" id="KW-1185">Reference proteome</keyword>
<dbReference type="Proteomes" id="UP000236178">
    <property type="component" value="Unassembled WGS sequence"/>
</dbReference>
<organism evidence="2 3">
    <name type="scientific">Streptomyces populi</name>
    <dbReference type="NCBI Taxonomy" id="2058924"/>
    <lineage>
        <taxon>Bacteria</taxon>
        <taxon>Bacillati</taxon>
        <taxon>Actinomycetota</taxon>
        <taxon>Actinomycetes</taxon>
        <taxon>Kitasatosporales</taxon>
        <taxon>Streptomycetaceae</taxon>
        <taxon>Streptomyces</taxon>
    </lineage>
</organism>
<evidence type="ECO:0000256" key="1">
    <source>
        <dbReference type="SAM" id="MobiDB-lite"/>
    </source>
</evidence>
<reference evidence="2 3" key="1">
    <citation type="submission" date="2017-12" db="EMBL/GenBank/DDBJ databases">
        <title>Streptomyces populusis sp. nov., a novel endophytic actinobacterium isolated from stems of Populus adenopoda Maxim.</title>
        <authorList>
            <person name="Wang Z."/>
        </authorList>
    </citation>
    <scope>NUCLEOTIDE SEQUENCE [LARGE SCALE GENOMIC DNA]</scope>
    <source>
        <strain evidence="2 3">A249</strain>
    </source>
</reference>
<proteinExistence type="predicted"/>
<sequence length="59" mass="6379">MKIKSVRHTTAAGDASALGLALAVARELHPPVRRAPELVPAVSRPKQRLASGRRRTVRT</sequence>
<dbReference type="RefSeq" id="WP_103554557.1">
    <property type="nucleotide sequence ID" value="NZ_JBHJSK010000031.1"/>
</dbReference>
<feature type="compositionally biased region" description="Basic residues" evidence="1">
    <location>
        <begin position="45"/>
        <end position="59"/>
    </location>
</feature>
<accession>A0A2I0SC13</accession>
<evidence type="ECO:0000313" key="2">
    <source>
        <dbReference type="EMBL" id="PKT67468.1"/>
    </source>
</evidence>
<name>A0A2I0SC13_9ACTN</name>
<evidence type="ECO:0000313" key="3">
    <source>
        <dbReference type="Proteomes" id="UP000236178"/>
    </source>
</evidence>
<gene>
    <name evidence="2" type="ORF">CW362_40300</name>
</gene>